<accession>A0A1G9VRF8</accession>
<evidence type="ECO:0000313" key="7">
    <source>
        <dbReference type="Proteomes" id="UP000187651"/>
    </source>
</evidence>
<feature type="transmembrane region" description="Helical" evidence="5">
    <location>
        <begin position="68"/>
        <end position="90"/>
    </location>
</feature>
<proteinExistence type="predicted"/>
<dbReference type="Proteomes" id="UP000187651">
    <property type="component" value="Unassembled WGS sequence"/>
</dbReference>
<dbReference type="OrthoDB" id="9778756at2"/>
<dbReference type="AlphaFoldDB" id="A0A1G9VRF8"/>
<dbReference type="GO" id="GO:0016020">
    <property type="term" value="C:membrane"/>
    <property type="evidence" value="ECO:0007669"/>
    <property type="project" value="UniProtKB-SubCell"/>
</dbReference>
<dbReference type="GO" id="GO:0006508">
    <property type="term" value="P:proteolysis"/>
    <property type="evidence" value="ECO:0007669"/>
    <property type="project" value="UniProtKB-KW"/>
</dbReference>
<evidence type="ECO:0000313" key="6">
    <source>
        <dbReference type="EMBL" id="SDM74822.1"/>
    </source>
</evidence>
<evidence type="ECO:0000256" key="5">
    <source>
        <dbReference type="SAM" id="Phobius"/>
    </source>
</evidence>
<feature type="transmembrane region" description="Helical" evidence="5">
    <location>
        <begin position="102"/>
        <end position="127"/>
    </location>
</feature>
<organism evidence="6 7">
    <name type="scientific">Lachnospira pectinoschiza</name>
    <dbReference type="NCBI Taxonomy" id="28052"/>
    <lineage>
        <taxon>Bacteria</taxon>
        <taxon>Bacillati</taxon>
        <taxon>Bacillota</taxon>
        <taxon>Clostridia</taxon>
        <taxon>Lachnospirales</taxon>
        <taxon>Lachnospiraceae</taxon>
        <taxon>Lachnospira</taxon>
    </lineage>
</organism>
<name>A0A1G9VRF8_9FIRM</name>
<evidence type="ECO:0000256" key="4">
    <source>
        <dbReference type="ARBA" id="ARBA00023136"/>
    </source>
</evidence>
<feature type="transmembrane region" description="Helical" evidence="5">
    <location>
        <begin position="206"/>
        <end position="226"/>
    </location>
</feature>
<sequence>MNFMRKLERKYGKYAIPNLMNYIIVLYIIGYVLYISQQLTGIDLYSTFLSLNFKMIMRGQVWRLVTYIIQPPSTSIIFIFFALYFYYMIGTSLERLWGSFKFNVYFFSGVILNIIAALIIYLIWGVSMELNTYFINLALFMAFAVEFPDMEVLLFFIIPIKIKWLGILDAIFLVAEIIGGYAALIAYNTGNSVLFMRLYLNFGFEWFSATAALVAMLNFFIFMFLYKKGPGKSKTQKNFRKATKNFNKTSFNERFYNANSEKTNWEDANSYRPINPGGARHRCAICGRTEKDGDLIFRYCSKCNGNYEYCQDHLYTHVHVK</sequence>
<reference evidence="7" key="1">
    <citation type="submission" date="2016-10" db="EMBL/GenBank/DDBJ databases">
        <authorList>
            <person name="Varghese N."/>
            <person name="Submissions S."/>
        </authorList>
    </citation>
    <scope>NUCLEOTIDE SEQUENCE [LARGE SCALE GENOMIC DNA]</scope>
    <source>
        <strain evidence="7">M83</strain>
    </source>
</reference>
<comment type="subcellular location">
    <subcellularLocation>
        <location evidence="1">Membrane</location>
        <topology evidence="1">Multi-pass membrane protein</topology>
    </subcellularLocation>
</comment>
<feature type="transmembrane region" description="Helical" evidence="5">
    <location>
        <begin position="164"/>
        <end position="186"/>
    </location>
</feature>
<dbReference type="Gene3D" id="1.20.1540.10">
    <property type="entry name" value="Rhomboid-like"/>
    <property type="match status" value="1"/>
</dbReference>
<keyword evidence="6" id="KW-0378">Hydrolase</keyword>
<evidence type="ECO:0000256" key="2">
    <source>
        <dbReference type="ARBA" id="ARBA00022692"/>
    </source>
</evidence>
<dbReference type="GO" id="GO:0008233">
    <property type="term" value="F:peptidase activity"/>
    <property type="evidence" value="ECO:0007669"/>
    <property type="project" value="UniProtKB-KW"/>
</dbReference>
<protein>
    <submittedName>
        <fullName evidence="6">Membrane associated serine protease, rhomboid family</fullName>
    </submittedName>
</protein>
<evidence type="ECO:0000256" key="1">
    <source>
        <dbReference type="ARBA" id="ARBA00004141"/>
    </source>
</evidence>
<dbReference type="RefSeq" id="WP_074521248.1">
    <property type="nucleotide sequence ID" value="NZ_FNHZ01000002.1"/>
</dbReference>
<dbReference type="SUPFAM" id="SSF144091">
    <property type="entry name" value="Rhomboid-like"/>
    <property type="match status" value="1"/>
</dbReference>
<feature type="transmembrane region" description="Helical" evidence="5">
    <location>
        <begin position="133"/>
        <end position="157"/>
    </location>
</feature>
<evidence type="ECO:0000256" key="3">
    <source>
        <dbReference type="ARBA" id="ARBA00022989"/>
    </source>
</evidence>
<keyword evidence="4 5" id="KW-0472">Membrane</keyword>
<keyword evidence="7" id="KW-1185">Reference proteome</keyword>
<keyword evidence="6" id="KW-0645">Protease</keyword>
<dbReference type="InterPro" id="IPR035952">
    <property type="entry name" value="Rhomboid-like_sf"/>
</dbReference>
<dbReference type="EMBL" id="FNHZ01000002">
    <property type="protein sequence ID" value="SDM74822.1"/>
    <property type="molecule type" value="Genomic_DNA"/>
</dbReference>
<keyword evidence="3 5" id="KW-1133">Transmembrane helix</keyword>
<gene>
    <name evidence="6" type="ORF">SAMN05216544_1054</name>
</gene>
<feature type="transmembrane region" description="Helical" evidence="5">
    <location>
        <begin position="21"/>
        <end position="48"/>
    </location>
</feature>
<keyword evidence="2 5" id="KW-0812">Transmembrane</keyword>